<sequence length="137" mass="15596">MLLSKQRPNRVTMLAGLSASAQLSAILVGKQLHAYIFRNGLDCWDVVNNLVVDMYVKCGNEKAARKVFDIIRIKTLATWNTIINGFVINGDYISAWEHFNMMLERDLISWNTMICALVQDIQFEEAVELSGKCKIRN</sequence>
<dbReference type="GO" id="GO:0009451">
    <property type="term" value="P:RNA modification"/>
    <property type="evidence" value="ECO:0007669"/>
    <property type="project" value="InterPro"/>
</dbReference>
<dbReference type="Pfam" id="PF01535">
    <property type="entry name" value="PPR"/>
    <property type="match status" value="3"/>
</dbReference>
<dbReference type="InterPro" id="IPR046960">
    <property type="entry name" value="PPR_At4g14850-like_plant"/>
</dbReference>
<evidence type="ECO:0000256" key="1">
    <source>
        <dbReference type="ARBA" id="ARBA00022737"/>
    </source>
</evidence>
<evidence type="ECO:0000256" key="2">
    <source>
        <dbReference type="ARBA" id="ARBA00022946"/>
    </source>
</evidence>
<evidence type="ECO:0008006" key="5">
    <source>
        <dbReference type="Google" id="ProtNLM"/>
    </source>
</evidence>
<name>A0A6V7QYN0_ANACO</name>
<dbReference type="Gene3D" id="1.25.40.10">
    <property type="entry name" value="Tetratricopeptide repeat domain"/>
    <property type="match status" value="1"/>
</dbReference>
<feature type="repeat" description="PPR" evidence="3">
    <location>
        <begin position="75"/>
        <end position="109"/>
    </location>
</feature>
<accession>A0A6V7QYN0</accession>
<dbReference type="InterPro" id="IPR002885">
    <property type="entry name" value="PPR_rpt"/>
</dbReference>
<proteinExistence type="predicted"/>
<keyword evidence="2" id="KW-0809">Transit peptide</keyword>
<dbReference type="AlphaFoldDB" id="A0A6V7QYN0"/>
<keyword evidence="1" id="KW-0677">Repeat</keyword>
<dbReference type="PANTHER" id="PTHR47926">
    <property type="entry name" value="PENTATRICOPEPTIDE REPEAT-CONTAINING PROTEIN"/>
    <property type="match status" value="1"/>
</dbReference>
<organism evidence="4">
    <name type="scientific">Ananas comosus var. bracteatus</name>
    <name type="common">red pineapple</name>
    <dbReference type="NCBI Taxonomy" id="296719"/>
    <lineage>
        <taxon>Eukaryota</taxon>
        <taxon>Viridiplantae</taxon>
        <taxon>Streptophyta</taxon>
        <taxon>Embryophyta</taxon>
        <taxon>Tracheophyta</taxon>
        <taxon>Spermatophyta</taxon>
        <taxon>Magnoliopsida</taxon>
        <taxon>Liliopsida</taxon>
        <taxon>Poales</taxon>
        <taxon>Bromeliaceae</taxon>
        <taxon>Bromelioideae</taxon>
        <taxon>Ananas</taxon>
    </lineage>
</organism>
<dbReference type="InterPro" id="IPR011990">
    <property type="entry name" value="TPR-like_helical_dom_sf"/>
</dbReference>
<dbReference type="PROSITE" id="PS51375">
    <property type="entry name" value="PPR"/>
    <property type="match status" value="1"/>
</dbReference>
<protein>
    <recommendedName>
        <fullName evidence="5">Pentatricopeptide repeat-containing protein</fullName>
    </recommendedName>
</protein>
<dbReference type="NCBIfam" id="TIGR00756">
    <property type="entry name" value="PPR"/>
    <property type="match status" value="1"/>
</dbReference>
<evidence type="ECO:0000256" key="3">
    <source>
        <dbReference type="PROSITE-ProRule" id="PRU00708"/>
    </source>
</evidence>
<gene>
    <name evidence="4" type="ORF">CB5_LOCUS31077</name>
</gene>
<dbReference type="EMBL" id="CAJEUB010000062">
    <property type="protein sequence ID" value="CAD1847866.1"/>
    <property type="molecule type" value="Genomic_DNA"/>
</dbReference>
<evidence type="ECO:0000313" key="4">
    <source>
        <dbReference type="EMBL" id="CAD1847866.1"/>
    </source>
</evidence>
<reference evidence="4" key="1">
    <citation type="submission" date="2020-07" db="EMBL/GenBank/DDBJ databases">
        <authorList>
            <person name="Lin J."/>
        </authorList>
    </citation>
    <scope>NUCLEOTIDE SEQUENCE</scope>
</reference>
<dbReference type="GO" id="GO:0003723">
    <property type="term" value="F:RNA binding"/>
    <property type="evidence" value="ECO:0007669"/>
    <property type="project" value="InterPro"/>
</dbReference>